<dbReference type="Proteomes" id="UP001497525">
    <property type="component" value="Unassembled WGS sequence"/>
</dbReference>
<dbReference type="InterPro" id="IPR015919">
    <property type="entry name" value="Cadherin-like_sf"/>
</dbReference>
<dbReference type="PANTHER" id="PTHR24028">
    <property type="entry name" value="CADHERIN-87A"/>
    <property type="match status" value="1"/>
</dbReference>
<evidence type="ECO:0000256" key="9">
    <source>
        <dbReference type="SAM" id="MobiDB-lite"/>
    </source>
</evidence>
<evidence type="ECO:0000313" key="13">
    <source>
        <dbReference type="Proteomes" id="UP001497525"/>
    </source>
</evidence>
<dbReference type="InterPro" id="IPR020894">
    <property type="entry name" value="Cadherin_CS"/>
</dbReference>
<keyword evidence="6 10" id="KW-0472">Membrane</keyword>
<dbReference type="CDD" id="cd11304">
    <property type="entry name" value="Cadherin_repeat"/>
    <property type="match status" value="7"/>
</dbReference>
<dbReference type="PANTHER" id="PTHR24028:SF146">
    <property type="entry name" value="CADHERIN 96CB, ISOFORM D-RELATED"/>
    <property type="match status" value="1"/>
</dbReference>
<evidence type="ECO:0000256" key="6">
    <source>
        <dbReference type="ARBA" id="ARBA00023136"/>
    </source>
</evidence>
<dbReference type="GO" id="GO:0005509">
    <property type="term" value="F:calcium ion binding"/>
    <property type="evidence" value="ECO:0007669"/>
    <property type="project" value="UniProtKB-UniRule"/>
</dbReference>
<dbReference type="PROSITE" id="PS00232">
    <property type="entry name" value="CADHERIN_1"/>
    <property type="match status" value="3"/>
</dbReference>
<dbReference type="PRINTS" id="PR00205">
    <property type="entry name" value="CADHERIN"/>
</dbReference>
<feature type="domain" description="Cadherin" evidence="11">
    <location>
        <begin position="76"/>
        <end position="141"/>
    </location>
</feature>
<feature type="domain" description="Cadherin" evidence="11">
    <location>
        <begin position="654"/>
        <end position="776"/>
    </location>
</feature>
<feature type="region of interest" description="Disordered" evidence="9">
    <location>
        <begin position="1186"/>
        <end position="1206"/>
    </location>
</feature>
<comment type="caution">
    <text evidence="12">The sequence shown here is derived from an EMBL/GenBank/DDBJ whole genome shotgun (WGS) entry which is preliminary data.</text>
</comment>
<dbReference type="GO" id="GO:0005886">
    <property type="term" value="C:plasma membrane"/>
    <property type="evidence" value="ECO:0007669"/>
    <property type="project" value="InterPro"/>
</dbReference>
<accession>A0AAV2TMT4</accession>
<feature type="domain" description="Cadherin" evidence="11">
    <location>
        <begin position="795"/>
        <end position="957"/>
    </location>
</feature>
<evidence type="ECO:0000256" key="4">
    <source>
        <dbReference type="ARBA" id="ARBA00022837"/>
    </source>
</evidence>
<reference evidence="12" key="1">
    <citation type="submission" date="2024-06" db="EMBL/GenBank/DDBJ databases">
        <authorList>
            <person name="Liu X."/>
            <person name="Lenzi L."/>
            <person name="Haldenby T S."/>
            <person name="Uol C."/>
        </authorList>
    </citation>
    <scope>NUCLEOTIDE SEQUENCE</scope>
</reference>
<dbReference type="InterPro" id="IPR002126">
    <property type="entry name" value="Cadherin-like_dom"/>
</dbReference>
<evidence type="ECO:0000313" key="12">
    <source>
        <dbReference type="EMBL" id="CAL5137564.1"/>
    </source>
</evidence>
<name>A0AAV2TMT4_CALDB</name>
<dbReference type="FunFam" id="2.60.40.60:FF:000020">
    <property type="entry name" value="Dachsous cadherin-related 1b"/>
    <property type="match status" value="1"/>
</dbReference>
<dbReference type="EMBL" id="CAXLJL010000412">
    <property type="protein sequence ID" value="CAL5137564.1"/>
    <property type="molecule type" value="Genomic_DNA"/>
</dbReference>
<protein>
    <recommendedName>
        <fullName evidence="11">Cadherin domain-containing protein</fullName>
    </recommendedName>
</protein>
<feature type="transmembrane region" description="Helical" evidence="10">
    <location>
        <begin position="12"/>
        <end position="30"/>
    </location>
</feature>
<keyword evidence="7" id="KW-0325">Glycoprotein</keyword>
<dbReference type="SUPFAM" id="SSF49313">
    <property type="entry name" value="Cadherin-like"/>
    <property type="match status" value="5"/>
</dbReference>
<feature type="domain" description="Cadherin" evidence="11">
    <location>
        <begin position="415"/>
        <end position="527"/>
    </location>
</feature>
<evidence type="ECO:0000256" key="8">
    <source>
        <dbReference type="PROSITE-ProRule" id="PRU00043"/>
    </source>
</evidence>
<feature type="domain" description="Cadherin" evidence="11">
    <location>
        <begin position="152"/>
        <end position="279"/>
    </location>
</feature>
<comment type="subcellular location">
    <subcellularLocation>
        <location evidence="1">Membrane</location>
        <topology evidence="1">Single-pass membrane protein</topology>
    </subcellularLocation>
</comment>
<feature type="region of interest" description="Disordered" evidence="9">
    <location>
        <begin position="1290"/>
        <end position="1309"/>
    </location>
</feature>
<feature type="domain" description="Cadherin" evidence="11">
    <location>
        <begin position="283"/>
        <end position="401"/>
    </location>
</feature>
<dbReference type="Pfam" id="PF00028">
    <property type="entry name" value="Cadherin"/>
    <property type="match status" value="3"/>
</dbReference>
<feature type="transmembrane region" description="Helical" evidence="10">
    <location>
        <begin position="966"/>
        <end position="989"/>
    </location>
</feature>
<evidence type="ECO:0000256" key="1">
    <source>
        <dbReference type="ARBA" id="ARBA00004167"/>
    </source>
</evidence>
<dbReference type="SMART" id="SM00112">
    <property type="entry name" value="CA"/>
    <property type="match status" value="7"/>
</dbReference>
<keyword evidence="5 10" id="KW-1133">Transmembrane helix</keyword>
<dbReference type="GO" id="GO:0007156">
    <property type="term" value="P:homophilic cell adhesion via plasma membrane adhesion molecules"/>
    <property type="evidence" value="ECO:0007669"/>
    <property type="project" value="InterPro"/>
</dbReference>
<sequence>MLQKFPNIQHIVSILYFNFFAFLAYSSYGFQQIVAHHVIFHLPDNTPANHNVGNVLHAIRINRSFARAMLSPDDIFAISDNGDLYTRYALDRDMMCGRLQCCEEDFCQFTIQTLLFDSGANPMNIQVNITIADENDNAPKFPATKERDASDDQPVWVLTIPESAAVGTTYALPAATDADSPRFGVRNYKLFLSEENVTPMDADFDSHSLPFSLDPSPASAKGTLSDLAPKLRVNQPLDRELREVYILQLVAEDAGSPPLRSSLVIQVKLLDVNDNLPTFTEPAPSELTTNVSEDIAVGTVIKKFTAKDKDSGNNGKVTYSIDWSASNPGLVPSDIRKLSTKYVINAETGELKVAQPLDYEDKVERRLLIVVKASDSGSPSLTASTTLTAVLSDVNDNDPEVEIKEVSEPTRPFALNLSKPMALYENDPEPRLLKLISVSDKDGVSNGRLSCELAEQHTLRGDFTLKRFSPTVYGLLNNQAFDFEKDVNQNGCLQVSLVCTDSAEPKRFRYEVIEIPLGDTNDNWPQFSKANYQFYVSEAVQIGTEIGQIFATDRDSGLGGQITYDISSEKIENLNFVAIDPQSGRIYTTNRLDREKFERLEYRVTATDAGEPWRADEGLEIKRSATDSMKPKFKTNTTGLSIIVLDVNDNPPAYHGSTELHLPENAPTGTEILNASAFSDLDRGSNGTVSIFFAGMPFHDLLYLEDASLKGMGKDNAGIQIENGRRLISKGLIDREKHPKLIFSVVAKDHGPVVRLSTTVTFTLLIDDLNDNRPYLIHPANASLLQGIKHRLPWSNDISEISIPADTPNGTVITTIKAEDPDEGVNGTVIFRLIRGAVKSFSLRLIYHKLDFNYPDEYREYDQAAAQNGYDYFRVDEISGQIMTSWGDRSSHLVANEVKKNGENKGDSTPTSGPPKPGIYYVIVELTDQGSPPLSSQAIFYLNVSEAVGDGLFIRWFGGTSMSNSVMLILVMVCSLALTTSLVAAVFWVRYRRNRGIRRNTNRRNASANCNPTILSASRNAAGYFYPTNYPPVDCSNHLADAERGFILPGECKFSEKEVELRSSWRNSAFDVFPFNEFEWDIYEENTIVRTIKPISESNSKNGEEASEYEGTYPLIRDTVVVPVEVSTRRLVEGKERIPEAISSYNSTAYSADPVFLVPSDINYAHFSQADSVMYGIAVNNSTGGSDSGVDSGAGGVGPPGSSSPIPECCKYLRPTTSRSGVVFISDTVQPNTYSSNPPDLISCSHIQAMLLISKENKLLEEFTNSLQRVSAGNLPTGGSRGMRSLLTFGGTRKNARQDDKHGTLGNLR</sequence>
<feature type="domain" description="Cadherin" evidence="11">
    <location>
        <begin position="528"/>
        <end position="654"/>
    </location>
</feature>
<evidence type="ECO:0000256" key="3">
    <source>
        <dbReference type="ARBA" id="ARBA00022737"/>
    </source>
</evidence>
<evidence type="ECO:0000256" key="5">
    <source>
        <dbReference type="ARBA" id="ARBA00022989"/>
    </source>
</evidence>
<keyword evidence="2 10" id="KW-0812">Transmembrane</keyword>
<dbReference type="Gene3D" id="2.60.40.60">
    <property type="entry name" value="Cadherins"/>
    <property type="match status" value="7"/>
</dbReference>
<organism evidence="12 13">
    <name type="scientific">Calicophoron daubneyi</name>
    <name type="common">Rumen fluke</name>
    <name type="synonym">Paramphistomum daubneyi</name>
    <dbReference type="NCBI Taxonomy" id="300641"/>
    <lineage>
        <taxon>Eukaryota</taxon>
        <taxon>Metazoa</taxon>
        <taxon>Spiralia</taxon>
        <taxon>Lophotrochozoa</taxon>
        <taxon>Platyhelminthes</taxon>
        <taxon>Trematoda</taxon>
        <taxon>Digenea</taxon>
        <taxon>Plagiorchiida</taxon>
        <taxon>Pronocephalata</taxon>
        <taxon>Paramphistomoidea</taxon>
        <taxon>Paramphistomidae</taxon>
        <taxon>Calicophoron</taxon>
    </lineage>
</organism>
<keyword evidence="4 8" id="KW-0106">Calcium</keyword>
<evidence type="ECO:0000259" key="11">
    <source>
        <dbReference type="PROSITE" id="PS50268"/>
    </source>
</evidence>
<evidence type="ECO:0000256" key="2">
    <source>
        <dbReference type="ARBA" id="ARBA00022692"/>
    </source>
</evidence>
<evidence type="ECO:0000256" key="7">
    <source>
        <dbReference type="ARBA" id="ARBA00023180"/>
    </source>
</evidence>
<gene>
    <name evidence="12" type="ORF">CDAUBV1_LOCUS11861</name>
</gene>
<evidence type="ECO:0000256" key="10">
    <source>
        <dbReference type="SAM" id="Phobius"/>
    </source>
</evidence>
<keyword evidence="3" id="KW-0677">Repeat</keyword>
<dbReference type="InterPro" id="IPR050174">
    <property type="entry name" value="Protocadherin/Cadherin-CA"/>
</dbReference>
<dbReference type="FunFam" id="2.60.40.60:FF:000106">
    <property type="entry name" value="FAT atypical cadherin 4"/>
    <property type="match status" value="1"/>
</dbReference>
<dbReference type="PROSITE" id="PS50268">
    <property type="entry name" value="CADHERIN_2"/>
    <property type="match status" value="7"/>
</dbReference>
<proteinExistence type="predicted"/>